<keyword evidence="2" id="KW-0732">Signal</keyword>
<reference evidence="3" key="1">
    <citation type="journal article" date="2014" name="Int. J. Syst. Evol. Microbiol.">
        <title>Complete genome sequence of Corynebacterium casei LMG S-19264T (=DSM 44701T), isolated from a smear-ripened cheese.</title>
        <authorList>
            <consortium name="US DOE Joint Genome Institute (JGI-PGF)"/>
            <person name="Walter F."/>
            <person name="Albersmeier A."/>
            <person name="Kalinowski J."/>
            <person name="Ruckert C."/>
        </authorList>
    </citation>
    <scope>NUCLEOTIDE SEQUENCE</scope>
    <source>
        <strain evidence="3">JCM 5069</strain>
    </source>
</reference>
<proteinExistence type="predicted"/>
<feature type="compositionally biased region" description="Low complexity" evidence="1">
    <location>
        <begin position="58"/>
        <end position="95"/>
    </location>
</feature>
<dbReference type="Proteomes" id="UP000603708">
    <property type="component" value="Unassembled WGS sequence"/>
</dbReference>
<dbReference type="RefSeq" id="WP_189933087.1">
    <property type="nucleotide sequence ID" value="NZ_BNCD01000009.1"/>
</dbReference>
<feature type="chain" id="PRO_5037710839" description="IPT/TIG domain-containing protein" evidence="2">
    <location>
        <begin position="37"/>
        <end position="992"/>
    </location>
</feature>
<evidence type="ECO:0000313" key="3">
    <source>
        <dbReference type="EMBL" id="GHH80416.1"/>
    </source>
</evidence>
<feature type="region of interest" description="Disordered" evidence="1">
    <location>
        <begin position="58"/>
        <end position="99"/>
    </location>
</feature>
<feature type="region of interest" description="Disordered" evidence="1">
    <location>
        <begin position="942"/>
        <end position="992"/>
    </location>
</feature>
<evidence type="ECO:0008006" key="5">
    <source>
        <dbReference type="Google" id="ProtNLM"/>
    </source>
</evidence>
<comment type="caution">
    <text evidence="3">The sequence shown here is derived from an EMBL/GenBank/DDBJ whole genome shotgun (WGS) entry which is preliminary data.</text>
</comment>
<accession>A0A919GAF6</accession>
<feature type="compositionally biased region" description="Low complexity" evidence="1">
    <location>
        <begin position="943"/>
        <end position="963"/>
    </location>
</feature>
<name>A0A919GAF6_9ACTN</name>
<gene>
    <name evidence="3" type="ORF">GCM10018793_35570</name>
</gene>
<reference evidence="3" key="2">
    <citation type="submission" date="2020-09" db="EMBL/GenBank/DDBJ databases">
        <authorList>
            <person name="Sun Q."/>
            <person name="Ohkuma M."/>
        </authorList>
    </citation>
    <scope>NUCLEOTIDE SEQUENCE</scope>
    <source>
        <strain evidence="3">JCM 5069</strain>
    </source>
</reference>
<evidence type="ECO:0000313" key="4">
    <source>
        <dbReference type="Proteomes" id="UP000603708"/>
    </source>
</evidence>
<protein>
    <recommendedName>
        <fullName evidence="5">IPT/TIG domain-containing protein</fullName>
    </recommendedName>
</protein>
<evidence type="ECO:0000256" key="2">
    <source>
        <dbReference type="SAM" id="SignalP"/>
    </source>
</evidence>
<keyword evidence="4" id="KW-1185">Reference proteome</keyword>
<evidence type="ECO:0000256" key="1">
    <source>
        <dbReference type="SAM" id="MobiDB-lite"/>
    </source>
</evidence>
<organism evidence="3 4">
    <name type="scientific">Streptomyces sulfonofaciens</name>
    <dbReference type="NCBI Taxonomy" id="68272"/>
    <lineage>
        <taxon>Bacteria</taxon>
        <taxon>Bacillati</taxon>
        <taxon>Actinomycetota</taxon>
        <taxon>Actinomycetes</taxon>
        <taxon>Kitasatosporales</taxon>
        <taxon>Streptomycetaceae</taxon>
        <taxon>Streptomyces</taxon>
    </lineage>
</organism>
<dbReference type="AlphaFoldDB" id="A0A919GAF6"/>
<dbReference type="EMBL" id="BNCD01000009">
    <property type="protein sequence ID" value="GHH80416.1"/>
    <property type="molecule type" value="Genomic_DNA"/>
</dbReference>
<feature type="signal peptide" evidence="2">
    <location>
        <begin position="1"/>
        <end position="36"/>
    </location>
</feature>
<sequence length="992" mass="101940">MSYHLCSRARSAAYTALLLTMSILLSALLPIGAAWASGATTATPAAATATRATAIATPTTATTATPAATTATRATGTTTAPRTASAPRRTTANATDCPALPLAPFGDPGSAVGRATVPAQGSACFAFTAEQAALHRVLLDDQHNETAAQVFDGETPLDCYDTEWSSAGWCRLPRAGAFTLEVVNNGWTEDEVSVAVVPLATTTGCEPETGTSWDLGPVTGSAAGPVAVVCHPFTGKAGERVTVDFHTAGYGSSESWITDETGARICPHFNDDDSTGCVLPGDGPYRVLARVTDIEGGFPAAYTLTTRRLSDPAGCADAPVNAYGSAPTTADPATGCRILTAPAAGRYAVYEVQSGARTALAVYDKAGRTVCERWESPCALLAAGDYTLLTDHATLVIDRSSGAGCESVDLGLHQGSLGWAGEIDCLTLPLPAGARTAALKALGGSAPSPDAIAVDADGVQQCDWTTLSEGTCELGGKAPFRVLVSTDDENHPTGSYSLALFRTDVANDCTAVPAGDFTDSTDSARFSTGGGVFARCLSVPADDHSAVENLQLRTVSGTSTAEFSVLDEHGRRVCGITPSLTAWTTCPLTAGAAHTVLVTGRDAAAEYTLTRRDVTATAKGCAPNPATAVGGPSTGGSLGAPGLLHCRKVTTDAAADTLHLNVRDPLGTANITAFDADGKTVCSSGNKSCAVTGSRSYQVLVTVPTYLDAADAYRFDALRIATADGPADECVKVPNISYGYGPITGSLDEQHTAVCAALPTAYRDRFDLAISDTAGGSETAVPSLYNADLDNNCALYIPTGYQCSVDEPYTSEVTPALFVLSLPEKASRTDYSARLDCVSTLCGTEKITVGPVTPTSGESGTKTTVVVTGTALHEDDKVRITLSGRTIESTTTSVADDRKSLKAELDLAGAAAGNWNLSVITHNNWEYLRGTFTVSPAATLRNTAAPTTAGPARADTGPTTAPGSRAPVPGSYAHRTPDFYGPPPAAHRGGEA</sequence>